<name>A0A516AGR8_CRYCO</name>
<keyword evidence="5" id="KW-0808">Transferase</keyword>
<evidence type="ECO:0000313" key="17">
    <source>
        <dbReference type="EMBL" id="QDO16497.1"/>
    </source>
</evidence>
<dbReference type="PROSITE" id="PS50290">
    <property type="entry name" value="PI3_4_KINASE_3"/>
    <property type="match status" value="1"/>
</dbReference>
<dbReference type="InterPro" id="IPR018936">
    <property type="entry name" value="PI3/4_kinase_CS"/>
</dbReference>
<dbReference type="GO" id="GO:0005524">
    <property type="term" value="F:ATP binding"/>
    <property type="evidence" value="ECO:0007669"/>
    <property type="project" value="UniProtKB-KW"/>
</dbReference>
<reference evidence="17" key="1">
    <citation type="journal article" date="2019" name="Microorganisms">
        <title>DNA Damage Response Pathways in Dinoflagellates.</title>
        <authorList>
            <person name="Li C."/>
            <person name="Wong J."/>
        </authorList>
    </citation>
    <scope>NUCLEOTIDE SEQUENCE</scope>
</reference>
<keyword evidence="7" id="KW-0227">DNA damage</keyword>
<dbReference type="InterPro" id="IPR011009">
    <property type="entry name" value="Kinase-like_dom_sf"/>
</dbReference>
<evidence type="ECO:0000256" key="12">
    <source>
        <dbReference type="ARBA" id="ARBA00024420"/>
    </source>
</evidence>
<evidence type="ECO:0000256" key="6">
    <source>
        <dbReference type="ARBA" id="ARBA00022741"/>
    </source>
</evidence>
<keyword evidence="8 17" id="KW-0418">Kinase</keyword>
<evidence type="ECO:0000256" key="10">
    <source>
        <dbReference type="ARBA" id="ARBA00023204"/>
    </source>
</evidence>
<feature type="region of interest" description="Disordered" evidence="13">
    <location>
        <begin position="68"/>
        <end position="87"/>
    </location>
</feature>
<evidence type="ECO:0000256" key="4">
    <source>
        <dbReference type="ARBA" id="ARBA00022527"/>
    </source>
</evidence>
<proteinExistence type="evidence at transcript level"/>
<dbReference type="GO" id="GO:0000077">
    <property type="term" value="P:DNA damage checkpoint signaling"/>
    <property type="evidence" value="ECO:0007669"/>
    <property type="project" value="TreeGrafter"/>
</dbReference>
<dbReference type="GO" id="GO:0004674">
    <property type="term" value="F:protein serine/threonine kinase activity"/>
    <property type="evidence" value="ECO:0007669"/>
    <property type="project" value="UniProtKB-KW"/>
</dbReference>
<keyword evidence="9" id="KW-0067">ATP-binding</keyword>
<dbReference type="InterPro" id="IPR014009">
    <property type="entry name" value="PIK_FAT"/>
</dbReference>
<dbReference type="InterPro" id="IPR003152">
    <property type="entry name" value="FATC_dom"/>
</dbReference>
<evidence type="ECO:0000256" key="3">
    <source>
        <dbReference type="ARBA" id="ARBA00012513"/>
    </source>
</evidence>
<dbReference type="PROSITE" id="PS00916">
    <property type="entry name" value="PI3_4_KINASE_2"/>
    <property type="match status" value="1"/>
</dbReference>
<keyword evidence="10" id="KW-0234">DNA repair</keyword>
<dbReference type="PROSITE" id="PS51190">
    <property type="entry name" value="FATC"/>
    <property type="match status" value="1"/>
</dbReference>
<evidence type="ECO:0000259" key="14">
    <source>
        <dbReference type="PROSITE" id="PS50290"/>
    </source>
</evidence>
<sequence length="676" mass="76052">MALLGKFHPRARLLHARWATAADSNLLVPRVAEEEFLAVQAALPDSEAPFFHHAAYLDRLLCEQMEAKRKNSQEEGKTTSGGSTSSKTFDPAKLATFTIGGYLQALRRGNKRVHFILNRVLQVLWDCSELDWHKAEVMAEFGARSNALPPWVWYMVLPQLVSRVHHPDMSPLFLQLIQRVLVAHPHQAIWHVAHVRRSADKQRKEAGSNIQAGAARQDKHLHRTMVLYEKVMQGLARLAAINVPDGRTKLMLGTNGTEPLVGNFRILIPLQSLMTATAPRLQSLSDMQSPLNPFPDTIFAKTCLPEAEVYRSKEKPKKLVFVGEDGQHYPFLCKMERKGDLRKDGRMMMFGCMLNQLLEQSSAARKRNLQLVTFNVVILEEKCGLIEWVSNTKGMRHLIDDLWKKLRPGQQQMVRDIKTILDNSKDLHETFTKQILKRHPPIFHHWFTQIAPDPSVWLSYRTTFCRSQALWCMLGYIVGLGDRHGENILVDTSTGRVVHVDFDCLFCRGMQLERPETVPFRLTQNCVSALGVTGIEGSFRESCQVSMGVMRDKHNKETLRSVLQVYIADPLIEWQRLLPGKGQGETDPSAATQAARTHIGDIAKKLDGMVNVGPGLQGGSQPEALSVLSTALRQRGLLGVDRGVGLSVNGQVDELLKAAMCKRNLAAMYVGWQPWV</sequence>
<dbReference type="AlphaFoldDB" id="A0A516AGR8"/>
<evidence type="ECO:0000256" key="7">
    <source>
        <dbReference type="ARBA" id="ARBA00022763"/>
    </source>
</evidence>
<dbReference type="GO" id="GO:0005694">
    <property type="term" value="C:chromosome"/>
    <property type="evidence" value="ECO:0007669"/>
    <property type="project" value="TreeGrafter"/>
</dbReference>
<dbReference type="InterPro" id="IPR057564">
    <property type="entry name" value="HEAT_ATR"/>
</dbReference>
<dbReference type="EC" id="2.7.11.1" evidence="3"/>
<dbReference type="GO" id="GO:0000723">
    <property type="term" value="P:telomere maintenance"/>
    <property type="evidence" value="ECO:0007669"/>
    <property type="project" value="TreeGrafter"/>
</dbReference>
<dbReference type="Pfam" id="PF00454">
    <property type="entry name" value="PI3_PI4_kinase"/>
    <property type="match status" value="1"/>
</dbReference>
<feature type="domain" description="FATC" evidence="16">
    <location>
        <begin position="644"/>
        <end position="676"/>
    </location>
</feature>
<comment type="subcellular location">
    <subcellularLocation>
        <location evidence="1">Nucleus</location>
    </subcellularLocation>
</comment>
<comment type="similarity">
    <text evidence="2">Belongs to the PI3/PI4-kinase family. ATM subfamily.</text>
</comment>
<feature type="compositionally biased region" description="Low complexity" evidence="13">
    <location>
        <begin position="78"/>
        <end position="87"/>
    </location>
</feature>
<keyword evidence="6" id="KW-0547">Nucleotide-binding</keyword>
<evidence type="ECO:0000256" key="13">
    <source>
        <dbReference type="SAM" id="MobiDB-lite"/>
    </source>
</evidence>
<feature type="compositionally biased region" description="Basic and acidic residues" evidence="13">
    <location>
        <begin position="68"/>
        <end position="77"/>
    </location>
</feature>
<dbReference type="Gene3D" id="3.30.1010.10">
    <property type="entry name" value="Phosphatidylinositol 3-kinase Catalytic Subunit, Chain A, domain 4"/>
    <property type="match status" value="1"/>
</dbReference>
<evidence type="ECO:0000256" key="8">
    <source>
        <dbReference type="ARBA" id="ARBA00022777"/>
    </source>
</evidence>
<evidence type="ECO:0000256" key="2">
    <source>
        <dbReference type="ARBA" id="ARBA00010769"/>
    </source>
</evidence>
<keyword evidence="4" id="KW-0723">Serine/threonine-protein kinase</keyword>
<dbReference type="Pfam" id="PF23593">
    <property type="entry name" value="HEAT_ATR"/>
    <property type="match status" value="1"/>
</dbReference>
<evidence type="ECO:0000259" key="15">
    <source>
        <dbReference type="PROSITE" id="PS51189"/>
    </source>
</evidence>
<dbReference type="CDD" id="cd00892">
    <property type="entry name" value="PIKKc_ATR"/>
    <property type="match status" value="1"/>
</dbReference>
<evidence type="ECO:0000259" key="16">
    <source>
        <dbReference type="PROSITE" id="PS51190"/>
    </source>
</evidence>
<dbReference type="GO" id="GO:0006281">
    <property type="term" value="P:DNA repair"/>
    <property type="evidence" value="ECO:0007669"/>
    <property type="project" value="UniProtKB-KW"/>
</dbReference>
<dbReference type="InterPro" id="IPR050517">
    <property type="entry name" value="DDR_Repair_Kinase"/>
</dbReference>
<evidence type="ECO:0000256" key="11">
    <source>
        <dbReference type="ARBA" id="ARBA00023242"/>
    </source>
</evidence>
<dbReference type="SMART" id="SM01343">
    <property type="entry name" value="FATC"/>
    <property type="match status" value="1"/>
</dbReference>
<evidence type="ECO:0000256" key="5">
    <source>
        <dbReference type="ARBA" id="ARBA00022679"/>
    </source>
</evidence>
<dbReference type="PANTHER" id="PTHR11139">
    <property type="entry name" value="ATAXIA TELANGIECTASIA MUTATED ATM -RELATED"/>
    <property type="match status" value="1"/>
</dbReference>
<dbReference type="InterPro" id="IPR000403">
    <property type="entry name" value="PI3/4_kinase_cat_dom"/>
</dbReference>
<protein>
    <recommendedName>
        <fullName evidence="12">Serine/threonine-protein kinase ATR</fullName>
        <ecNumber evidence="3">2.7.11.1</ecNumber>
    </recommendedName>
</protein>
<evidence type="ECO:0000256" key="9">
    <source>
        <dbReference type="ARBA" id="ARBA00022840"/>
    </source>
</evidence>
<dbReference type="EMBL" id="MN126030">
    <property type="protein sequence ID" value="QDO16497.1"/>
    <property type="molecule type" value="mRNA"/>
</dbReference>
<feature type="domain" description="PI3K/PI4K catalytic" evidence="14">
    <location>
        <begin position="303"/>
        <end position="610"/>
    </location>
</feature>
<dbReference type="SUPFAM" id="SSF56112">
    <property type="entry name" value="Protein kinase-like (PK-like)"/>
    <property type="match status" value="1"/>
</dbReference>
<dbReference type="PANTHER" id="PTHR11139:SF69">
    <property type="entry name" value="SERINE_THREONINE-PROTEIN KINASE ATR"/>
    <property type="match status" value="1"/>
</dbReference>
<dbReference type="InterPro" id="IPR036940">
    <property type="entry name" value="PI3/4_kinase_cat_sf"/>
</dbReference>
<dbReference type="SMART" id="SM00146">
    <property type="entry name" value="PI3Kc"/>
    <property type="match status" value="1"/>
</dbReference>
<dbReference type="Pfam" id="PF02260">
    <property type="entry name" value="FATC"/>
    <property type="match status" value="1"/>
</dbReference>
<dbReference type="Gene3D" id="1.10.1070.11">
    <property type="entry name" value="Phosphatidylinositol 3-/4-kinase, catalytic domain"/>
    <property type="match status" value="1"/>
</dbReference>
<dbReference type="PROSITE" id="PS51189">
    <property type="entry name" value="FAT"/>
    <property type="match status" value="1"/>
</dbReference>
<organism evidence="17">
    <name type="scientific">Crypthecodinium cohnii</name>
    <name type="common">Dinoflagellate</name>
    <name type="synonym">Glenodinium cohnii</name>
    <dbReference type="NCBI Taxonomy" id="2866"/>
    <lineage>
        <taxon>Eukaryota</taxon>
        <taxon>Sar</taxon>
        <taxon>Alveolata</taxon>
        <taxon>Dinophyceae</taxon>
        <taxon>Gonyaulacales</taxon>
        <taxon>Crypthecodiniaceae</taxon>
        <taxon>Crypthecodinium</taxon>
    </lineage>
</organism>
<keyword evidence="11" id="KW-0539">Nucleus</keyword>
<accession>A0A516AGR8</accession>
<feature type="domain" description="FAT" evidence="15">
    <location>
        <begin position="1"/>
        <end position="198"/>
    </location>
</feature>
<evidence type="ECO:0000256" key="1">
    <source>
        <dbReference type="ARBA" id="ARBA00004123"/>
    </source>
</evidence>
<dbReference type="GO" id="GO:0005634">
    <property type="term" value="C:nucleus"/>
    <property type="evidence" value="ECO:0007669"/>
    <property type="project" value="UniProtKB-SubCell"/>
</dbReference>